<dbReference type="SUPFAM" id="SSF52833">
    <property type="entry name" value="Thioredoxin-like"/>
    <property type="match status" value="1"/>
</dbReference>
<dbReference type="InterPro" id="IPR036249">
    <property type="entry name" value="Thioredoxin-like_sf"/>
</dbReference>
<evidence type="ECO:0000313" key="3">
    <source>
        <dbReference type="Proteomes" id="UP000316092"/>
    </source>
</evidence>
<keyword evidence="3" id="KW-1185">Reference proteome</keyword>
<dbReference type="Proteomes" id="UP000316092">
    <property type="component" value="Unassembled WGS sequence"/>
</dbReference>
<dbReference type="PANTHER" id="PTHR13887:SF41">
    <property type="entry name" value="THIOREDOXIN SUPERFAMILY PROTEIN"/>
    <property type="match status" value="1"/>
</dbReference>
<sequence>MTPTLIYFDFLCPYAWRGVELADLLRREHGLMFELRHFSLVQGNHPENAQSRHQPVWWLTDQAPQEGSAAQVGSLEAFLADQAAARQGEEKRWAFALALFRAVHRDKAELSAQTIQAAAQTAGLDMGQFQTDLAEDGARRAELRTDLAAAAEQGVFGTPTFVLPERHAAYFRFANLVSPGKALETWQLYVSVLESDARIETIKRAKRA</sequence>
<reference evidence="2 3" key="1">
    <citation type="submission" date="2019-07" db="EMBL/GenBank/DDBJ databases">
        <title>Deinococcus detaillus sp. nov., isolated from humus soil in Antarctica.</title>
        <authorList>
            <person name="Zhang K."/>
        </authorList>
    </citation>
    <scope>NUCLEOTIDE SEQUENCE [LARGE SCALE GENOMIC DNA]</scope>
    <source>
        <strain evidence="2 3">H1</strain>
    </source>
</reference>
<comment type="caution">
    <text evidence="2">The sequence shown here is derived from an EMBL/GenBank/DDBJ whole genome shotgun (WGS) entry which is preliminary data.</text>
</comment>
<evidence type="ECO:0000313" key="2">
    <source>
        <dbReference type="EMBL" id="TSA85630.1"/>
    </source>
</evidence>
<organism evidence="2 3">
    <name type="scientific">Deinococcus detaillensis</name>
    <dbReference type="NCBI Taxonomy" id="2592048"/>
    <lineage>
        <taxon>Bacteria</taxon>
        <taxon>Thermotogati</taxon>
        <taxon>Deinococcota</taxon>
        <taxon>Deinococci</taxon>
        <taxon>Deinococcales</taxon>
        <taxon>Deinococcaceae</taxon>
        <taxon>Deinococcus</taxon>
    </lineage>
</organism>
<dbReference type="RefSeq" id="WP_143720568.1">
    <property type="nucleotide sequence ID" value="NZ_VKDB01000008.1"/>
</dbReference>
<dbReference type="EMBL" id="VKDB01000008">
    <property type="protein sequence ID" value="TSA85630.1"/>
    <property type="molecule type" value="Genomic_DNA"/>
</dbReference>
<dbReference type="Pfam" id="PF01323">
    <property type="entry name" value="DSBA"/>
    <property type="match status" value="1"/>
</dbReference>
<dbReference type="AlphaFoldDB" id="A0A553UZL8"/>
<dbReference type="Gene3D" id="3.40.30.10">
    <property type="entry name" value="Glutaredoxin"/>
    <property type="match status" value="1"/>
</dbReference>
<accession>A0A553UZL8</accession>
<dbReference type="InterPro" id="IPR001853">
    <property type="entry name" value="DSBA-like_thioredoxin_dom"/>
</dbReference>
<feature type="domain" description="DSBA-like thioredoxin" evidence="1">
    <location>
        <begin position="6"/>
        <end position="164"/>
    </location>
</feature>
<protein>
    <submittedName>
        <fullName evidence="2">DsbA family protein</fullName>
    </submittedName>
</protein>
<name>A0A553UZL8_9DEIO</name>
<dbReference type="OrthoDB" id="69280at2"/>
<proteinExistence type="predicted"/>
<gene>
    <name evidence="2" type="ORF">FNU79_09215</name>
</gene>
<dbReference type="GO" id="GO:0016491">
    <property type="term" value="F:oxidoreductase activity"/>
    <property type="evidence" value="ECO:0007669"/>
    <property type="project" value="InterPro"/>
</dbReference>
<dbReference type="PANTHER" id="PTHR13887">
    <property type="entry name" value="GLUTATHIONE S-TRANSFERASE KAPPA"/>
    <property type="match status" value="1"/>
</dbReference>
<evidence type="ECO:0000259" key="1">
    <source>
        <dbReference type="Pfam" id="PF01323"/>
    </source>
</evidence>